<name>A0A401ZQY3_9CHLR</name>
<dbReference type="RefSeq" id="WP_126601687.1">
    <property type="nucleotide sequence ID" value="NZ_BIFQ01000002.1"/>
</dbReference>
<dbReference type="EMBL" id="BIFQ01000002">
    <property type="protein sequence ID" value="GCE09279.1"/>
    <property type="molecule type" value="Genomic_DNA"/>
</dbReference>
<accession>A0A401ZQY3</accession>
<evidence type="ECO:0000313" key="1">
    <source>
        <dbReference type="EMBL" id="GCE09279.1"/>
    </source>
</evidence>
<reference evidence="2" key="1">
    <citation type="submission" date="2018-12" db="EMBL/GenBank/DDBJ databases">
        <title>Tengunoibacter tsumagoiensis gen. nov., sp. nov., Dictyobacter kobayashii sp. nov., D. alpinus sp. nov., and D. joshuensis sp. nov. and description of Dictyobacteraceae fam. nov. within the order Ktedonobacterales isolated from Tengu-no-mugimeshi.</title>
        <authorList>
            <person name="Wang C.M."/>
            <person name="Zheng Y."/>
            <person name="Sakai Y."/>
            <person name="Toyoda A."/>
            <person name="Minakuchi Y."/>
            <person name="Abe K."/>
            <person name="Yokota A."/>
            <person name="Yabe S."/>
        </authorList>
    </citation>
    <scope>NUCLEOTIDE SEQUENCE [LARGE SCALE GENOMIC DNA]</scope>
    <source>
        <strain evidence="2">S-27</strain>
    </source>
</reference>
<dbReference type="OrthoDB" id="9781481at2"/>
<evidence type="ECO:0000313" key="2">
    <source>
        <dbReference type="Proteomes" id="UP000287224"/>
    </source>
</evidence>
<comment type="caution">
    <text evidence="1">The sequence shown here is derived from an EMBL/GenBank/DDBJ whole genome shotgun (WGS) entry which is preliminary data.</text>
</comment>
<sequence length="246" mass="28170">MITQTLAEITQGFLNDHANMEKLMQNSAWRTQTIPNIQPALHEFIQGYSTFAQLSAELTMPQNGWYVGANNSGYFNISLRKFAKNYIGNNNEASEQFRALLQDLNVRTLGQKIELFYTFLLQEKKRLQGTGLGVRSIISPISSAFIMSQFAHWLDPQGELLISTQYVRESTVKLVRGGLLPNHTELKPRGSDFIISTGAQYDAFLSLFDAVRDTAPQITSLLPLPYWREYFIWWAMDHRKELIISR</sequence>
<protein>
    <submittedName>
        <fullName evidence="1">Uncharacterized protein</fullName>
    </submittedName>
</protein>
<keyword evidence="2" id="KW-1185">Reference proteome</keyword>
<dbReference type="AlphaFoldDB" id="A0A401ZQY3"/>
<dbReference type="Proteomes" id="UP000287224">
    <property type="component" value="Unassembled WGS sequence"/>
</dbReference>
<gene>
    <name evidence="1" type="ORF">KDAU_66080</name>
</gene>
<organism evidence="1 2">
    <name type="scientific">Dictyobacter aurantiacus</name>
    <dbReference type="NCBI Taxonomy" id="1936993"/>
    <lineage>
        <taxon>Bacteria</taxon>
        <taxon>Bacillati</taxon>
        <taxon>Chloroflexota</taxon>
        <taxon>Ktedonobacteria</taxon>
        <taxon>Ktedonobacterales</taxon>
        <taxon>Dictyobacteraceae</taxon>
        <taxon>Dictyobacter</taxon>
    </lineage>
</organism>
<proteinExistence type="predicted"/>